<sequence>MPTTSMPTAATLTIEDLLRPPERSGITISPDGTRLAHLAMWHERLNIWVEEIDADAPAHCVTADDSRSITRYLWADDSRRLLYQQDSDGDENWHVFRIDLDQPGAPAVDLTPYPGATAQGLELRQARPGHATVQLNADSPTEFDLYDLEIATGALTRLAPSPGEGSTWMLVGDELLRRSMRADGTWELWRGESLVAAFDGDAYPMDVHPFEAAPDESAIWFGSYQGTDHLHPARLDLATGEETMIHHHPHADLDTRSLVFPNLPSPLIRHRRTGELLGLRYRGIRMHTVSLDPHFAEVLEAVAALCDGDIGGITSDVDEQRWVVSFVHDRDPQTWLYDHRTGRSRLLARSLEHLDVDQLAPVESIEITARDGLRLPAYLTLPAHVQPQDLPLVLMPHGGPWARDWWRFDSIVQLWANRGYAVLQPQFRGSAGFGRRHMEAGVGEFAGRMHEDLLNAVDWAVDQGFADPARVGVFGGSYGGYAALVGLAFTPERFAAAVEYVGVSDLVDYLRSLPEYARAGLVNNWYRYAGDPSDPEQAADLRARSPITRIADIRSPLMVVQGANDVRVRRANSDRIVAGLREQGNEVEYLVFDDEGHFILNPENVLALYRAADEFFARHLAKVPAAAQDA</sequence>
<evidence type="ECO:0000313" key="4">
    <source>
        <dbReference type="Proteomes" id="UP001144451"/>
    </source>
</evidence>
<dbReference type="Proteomes" id="UP001144451">
    <property type="component" value="Unassembled WGS sequence"/>
</dbReference>
<dbReference type="EMBL" id="BSDQ01000001">
    <property type="protein sequence ID" value="GLI30781.1"/>
    <property type="molecule type" value="Genomic_DNA"/>
</dbReference>
<evidence type="ECO:0000259" key="2">
    <source>
        <dbReference type="Pfam" id="PF00326"/>
    </source>
</evidence>
<dbReference type="PANTHER" id="PTHR42776:SF27">
    <property type="entry name" value="DIPEPTIDYL PEPTIDASE FAMILY MEMBER 6"/>
    <property type="match status" value="1"/>
</dbReference>
<reference evidence="3" key="1">
    <citation type="submission" date="2022-12" db="EMBL/GenBank/DDBJ databases">
        <title>Reference genome sequencing for broad-spectrum identification of bacterial and archaeal isolates by mass spectrometry.</title>
        <authorList>
            <person name="Sekiguchi Y."/>
            <person name="Tourlousse D.M."/>
        </authorList>
    </citation>
    <scope>NUCLEOTIDE SEQUENCE</scope>
    <source>
        <strain evidence="3">5-2</strain>
    </source>
</reference>
<organism evidence="3 4">
    <name type="scientific">Brachybacterium conglomeratum</name>
    <dbReference type="NCBI Taxonomy" id="47846"/>
    <lineage>
        <taxon>Bacteria</taxon>
        <taxon>Bacillati</taxon>
        <taxon>Actinomycetota</taxon>
        <taxon>Actinomycetes</taxon>
        <taxon>Micrococcales</taxon>
        <taxon>Dermabacteraceae</taxon>
        <taxon>Brachybacterium</taxon>
    </lineage>
</organism>
<dbReference type="Gene3D" id="3.40.50.1820">
    <property type="entry name" value="alpha/beta hydrolase"/>
    <property type="match status" value="1"/>
</dbReference>
<comment type="caution">
    <text evidence="3">The sequence shown here is derived from an EMBL/GenBank/DDBJ whole genome shotgun (WGS) entry which is preliminary data.</text>
</comment>
<proteinExistence type="predicted"/>
<dbReference type="InterPro" id="IPR029058">
    <property type="entry name" value="AB_hydrolase_fold"/>
</dbReference>
<dbReference type="RefSeq" id="WP_241237601.1">
    <property type="nucleotide sequence ID" value="NZ_BSDQ01000001.1"/>
</dbReference>
<accession>A0ABQ5RHZ1</accession>
<feature type="domain" description="Peptidase S9 prolyl oligopeptidase catalytic" evidence="2">
    <location>
        <begin position="406"/>
        <end position="621"/>
    </location>
</feature>
<dbReference type="InterPro" id="IPR011042">
    <property type="entry name" value="6-blade_b-propeller_TolB-like"/>
</dbReference>
<dbReference type="GeneID" id="78121146"/>
<keyword evidence="4" id="KW-1185">Reference proteome</keyword>
<dbReference type="Gene3D" id="2.120.10.30">
    <property type="entry name" value="TolB, C-terminal domain"/>
    <property type="match status" value="1"/>
</dbReference>
<keyword evidence="1" id="KW-0378">Hydrolase</keyword>
<gene>
    <name evidence="3" type="ORF">BCONGLO52_16220</name>
</gene>
<evidence type="ECO:0000313" key="3">
    <source>
        <dbReference type="EMBL" id="GLI30781.1"/>
    </source>
</evidence>
<protein>
    <submittedName>
        <fullName evidence="3">Peptidase</fullName>
    </submittedName>
</protein>
<evidence type="ECO:0000256" key="1">
    <source>
        <dbReference type="ARBA" id="ARBA00022801"/>
    </source>
</evidence>
<dbReference type="SUPFAM" id="SSF53474">
    <property type="entry name" value="alpha/beta-Hydrolases"/>
    <property type="match status" value="1"/>
</dbReference>
<dbReference type="SUPFAM" id="SSF82171">
    <property type="entry name" value="DPP6 N-terminal domain-like"/>
    <property type="match status" value="1"/>
</dbReference>
<name>A0ABQ5RHZ1_9MICO</name>
<dbReference type="PANTHER" id="PTHR42776">
    <property type="entry name" value="SERINE PEPTIDASE S9 FAMILY MEMBER"/>
    <property type="match status" value="1"/>
</dbReference>
<dbReference type="Pfam" id="PF00326">
    <property type="entry name" value="Peptidase_S9"/>
    <property type="match status" value="1"/>
</dbReference>
<dbReference type="InterPro" id="IPR001375">
    <property type="entry name" value="Peptidase_S9_cat"/>
</dbReference>